<sequence length="144" mass="16714">MKMKHAELPYSISDIKDLLDREQIFQWLSTTYWASERSREVIFTSFEHSICFGIYSETGQVGFARIVTDYTTFSWLCDVFIDPAHRGKGLSKWLMEVITQHPAIAQTNISLATRDAHGLYEQYGFVRREAMRRMVNEQVALPAN</sequence>
<gene>
    <name evidence="2" type="ORF">SAMN05518846_12177</name>
</gene>
<dbReference type="InterPro" id="IPR053144">
    <property type="entry name" value="Acetyltransferase_Butenolide"/>
</dbReference>
<organism evidence="2 3">
    <name type="scientific">Brevibacillus centrosporus</name>
    <dbReference type="NCBI Taxonomy" id="54910"/>
    <lineage>
        <taxon>Bacteria</taxon>
        <taxon>Bacillati</taxon>
        <taxon>Bacillota</taxon>
        <taxon>Bacilli</taxon>
        <taxon>Bacillales</taxon>
        <taxon>Paenibacillaceae</taxon>
        <taxon>Brevibacillus</taxon>
    </lineage>
</organism>
<dbReference type="InterPro" id="IPR000182">
    <property type="entry name" value="GNAT_dom"/>
</dbReference>
<accession>A0A1I4CWP2</accession>
<dbReference type="InterPro" id="IPR016181">
    <property type="entry name" value="Acyl_CoA_acyltransferase"/>
</dbReference>
<dbReference type="PROSITE" id="PS51186">
    <property type="entry name" value="GNAT"/>
    <property type="match status" value="1"/>
</dbReference>
<dbReference type="STRING" id="1884381.SAMN05518846_12177"/>
<dbReference type="PANTHER" id="PTHR43233:SF1">
    <property type="entry name" value="FAMILY N-ACETYLTRANSFERASE, PUTATIVE (AFU_ORTHOLOGUE AFUA_6G03350)-RELATED"/>
    <property type="match status" value="1"/>
</dbReference>
<dbReference type="CDD" id="cd04301">
    <property type="entry name" value="NAT_SF"/>
    <property type="match status" value="1"/>
</dbReference>
<proteinExistence type="predicted"/>
<name>A0A1I4CWP2_9BACL</name>
<evidence type="ECO:0000259" key="1">
    <source>
        <dbReference type="PROSITE" id="PS51186"/>
    </source>
</evidence>
<dbReference type="Pfam" id="PF13508">
    <property type="entry name" value="Acetyltransf_7"/>
    <property type="match status" value="1"/>
</dbReference>
<dbReference type="Gene3D" id="3.40.630.30">
    <property type="match status" value="1"/>
</dbReference>
<dbReference type="GO" id="GO:0016747">
    <property type="term" value="F:acyltransferase activity, transferring groups other than amino-acyl groups"/>
    <property type="evidence" value="ECO:0007669"/>
    <property type="project" value="InterPro"/>
</dbReference>
<keyword evidence="2" id="KW-0808">Transferase</keyword>
<dbReference type="SUPFAM" id="SSF55729">
    <property type="entry name" value="Acyl-CoA N-acyltransferases (Nat)"/>
    <property type="match status" value="1"/>
</dbReference>
<dbReference type="AlphaFoldDB" id="A0A1I4CWP2"/>
<reference evidence="3" key="1">
    <citation type="submission" date="2016-10" db="EMBL/GenBank/DDBJ databases">
        <authorList>
            <person name="Varghese N."/>
            <person name="Submissions S."/>
        </authorList>
    </citation>
    <scope>NUCLEOTIDE SEQUENCE [LARGE SCALE GENOMIC DNA]</scope>
    <source>
        <strain evidence="3">OK042</strain>
    </source>
</reference>
<dbReference type="EMBL" id="FORT01000021">
    <property type="protein sequence ID" value="SFK84311.1"/>
    <property type="molecule type" value="Genomic_DNA"/>
</dbReference>
<dbReference type="Proteomes" id="UP000198915">
    <property type="component" value="Unassembled WGS sequence"/>
</dbReference>
<evidence type="ECO:0000313" key="3">
    <source>
        <dbReference type="Proteomes" id="UP000198915"/>
    </source>
</evidence>
<feature type="domain" description="N-acetyltransferase" evidence="1">
    <location>
        <begin position="10"/>
        <end position="144"/>
    </location>
</feature>
<protein>
    <submittedName>
        <fullName evidence="2">Acetyltransferase (GNAT) domain-containing protein</fullName>
    </submittedName>
</protein>
<dbReference type="PANTHER" id="PTHR43233">
    <property type="entry name" value="FAMILY N-ACETYLTRANSFERASE, PUTATIVE (AFU_ORTHOLOGUE AFUA_6G03350)-RELATED"/>
    <property type="match status" value="1"/>
</dbReference>
<keyword evidence="3" id="KW-1185">Reference proteome</keyword>
<evidence type="ECO:0000313" key="2">
    <source>
        <dbReference type="EMBL" id="SFK84311.1"/>
    </source>
</evidence>